<dbReference type="STRING" id="1798644.A2122_00150"/>
<dbReference type="Pfam" id="PF24517">
    <property type="entry name" value="CBM96"/>
    <property type="match status" value="1"/>
</dbReference>
<sequence length="240" mass="24984">MYNKTMKKGLYAVAVVLFLFGIAGHKTSAATLTFLPTDDTCVRSDSPTSVSCGSYASLNIDGVPAKDLLFKFVVSGVGSQPVLSAKLKLTVDTNGGGGGNFYRVADNSWTENTANWNNAPAISNTTPIASLGTVSPGAAYEIELSSYITGDGTYSIKVRSTSDNSAYYRSTEYSNPAFAPLLTITTGGTSGTDSPPSAPSNLRVSSLTAQGSSRQDLLSQLAALIQLLNQLMALAARGTP</sequence>
<protein>
    <recommendedName>
        <fullName evidence="4">Carbohydrate-binding module family 96 domain-containing protein</fullName>
    </recommendedName>
</protein>
<dbReference type="NCBIfam" id="NF033679">
    <property type="entry name" value="DNRLRE_dom"/>
    <property type="match status" value="1"/>
</dbReference>
<evidence type="ECO:0000313" key="6">
    <source>
        <dbReference type="Proteomes" id="UP000176648"/>
    </source>
</evidence>
<keyword evidence="3" id="KW-0732">Signal</keyword>
<dbReference type="InterPro" id="IPR055372">
    <property type="entry name" value="CBM96"/>
</dbReference>
<keyword evidence="2" id="KW-0964">Secreted</keyword>
<accession>A0A1G2C466</accession>
<comment type="caution">
    <text evidence="5">The sequence shown here is derived from an EMBL/GenBank/DDBJ whole genome shotgun (WGS) entry which is preliminary data.</text>
</comment>
<reference evidence="5 6" key="1">
    <citation type="journal article" date="2016" name="Nat. Commun.">
        <title>Thousands of microbial genomes shed light on interconnected biogeochemical processes in an aquifer system.</title>
        <authorList>
            <person name="Anantharaman K."/>
            <person name="Brown C.T."/>
            <person name="Hug L.A."/>
            <person name="Sharon I."/>
            <person name="Castelle C.J."/>
            <person name="Probst A.J."/>
            <person name="Thomas B.C."/>
            <person name="Singh A."/>
            <person name="Wilkins M.J."/>
            <person name="Karaoz U."/>
            <person name="Brodie E.L."/>
            <person name="Williams K.H."/>
            <person name="Hubbard S.S."/>
            <person name="Banfield J.F."/>
        </authorList>
    </citation>
    <scope>NUCLEOTIDE SEQUENCE [LARGE SCALE GENOMIC DNA]</scope>
</reference>
<name>A0A1G2C466_9BACT</name>
<evidence type="ECO:0000256" key="2">
    <source>
        <dbReference type="ARBA" id="ARBA00022525"/>
    </source>
</evidence>
<dbReference type="EMBL" id="MHKU01000041">
    <property type="protein sequence ID" value="OGY96184.1"/>
    <property type="molecule type" value="Genomic_DNA"/>
</dbReference>
<gene>
    <name evidence="5" type="ORF">A2122_00150</name>
</gene>
<evidence type="ECO:0000313" key="5">
    <source>
        <dbReference type="EMBL" id="OGY96184.1"/>
    </source>
</evidence>
<dbReference type="AlphaFoldDB" id="A0A1G2C466"/>
<organism evidence="5 6">
    <name type="scientific">Candidatus Liptonbacteria bacterium GWB1_49_6</name>
    <dbReference type="NCBI Taxonomy" id="1798644"/>
    <lineage>
        <taxon>Bacteria</taxon>
        <taxon>Candidatus Liptoniibacteriota</taxon>
    </lineage>
</organism>
<feature type="domain" description="Carbohydrate-binding module family 96" evidence="4">
    <location>
        <begin position="31"/>
        <end position="186"/>
    </location>
</feature>
<proteinExistence type="predicted"/>
<dbReference type="Proteomes" id="UP000176648">
    <property type="component" value="Unassembled WGS sequence"/>
</dbReference>
<evidence type="ECO:0000259" key="4">
    <source>
        <dbReference type="Pfam" id="PF24517"/>
    </source>
</evidence>
<comment type="subcellular location">
    <subcellularLocation>
        <location evidence="1">Secreted</location>
    </subcellularLocation>
</comment>
<dbReference type="GO" id="GO:0005576">
    <property type="term" value="C:extracellular region"/>
    <property type="evidence" value="ECO:0007669"/>
    <property type="project" value="UniProtKB-SubCell"/>
</dbReference>
<evidence type="ECO:0000256" key="1">
    <source>
        <dbReference type="ARBA" id="ARBA00004613"/>
    </source>
</evidence>
<evidence type="ECO:0000256" key="3">
    <source>
        <dbReference type="ARBA" id="ARBA00022729"/>
    </source>
</evidence>